<accession>A0A3P9PLP4</accession>
<reference evidence="6" key="2">
    <citation type="submission" date="2025-08" db="UniProtKB">
        <authorList>
            <consortium name="Ensembl"/>
        </authorList>
    </citation>
    <scope>IDENTIFICATION</scope>
    <source>
        <strain evidence="6">Guanapo</strain>
    </source>
</reference>
<dbReference type="GO" id="GO:0004888">
    <property type="term" value="F:transmembrane signaling receptor activity"/>
    <property type="evidence" value="ECO:0007669"/>
    <property type="project" value="TreeGrafter"/>
</dbReference>
<dbReference type="Ensembl" id="ENSPRET00000022903.1">
    <property type="protein sequence ID" value="ENSPREP00000022665.1"/>
    <property type="gene ID" value="ENSPREG00000015311.1"/>
</dbReference>
<dbReference type="SMART" id="SM00409">
    <property type="entry name" value="IG"/>
    <property type="match status" value="2"/>
</dbReference>
<evidence type="ECO:0000256" key="4">
    <source>
        <dbReference type="SAM" id="Phobius"/>
    </source>
</evidence>
<dbReference type="InterPro" id="IPR050671">
    <property type="entry name" value="CD300_family_receptors"/>
</dbReference>
<keyword evidence="4" id="KW-1133">Transmembrane helix</keyword>
<reference evidence="7" key="1">
    <citation type="submission" date="2013-11" db="EMBL/GenBank/DDBJ databases">
        <title>The genomic landscape of the Guanapo guppy.</title>
        <authorList>
            <person name="Kuenstner A."/>
            <person name="Dreyer C."/>
        </authorList>
    </citation>
    <scope>NUCLEOTIDE SEQUENCE</scope>
    <source>
        <strain evidence="7">Guanapo</strain>
    </source>
</reference>
<dbReference type="GO" id="GO:0005886">
    <property type="term" value="C:plasma membrane"/>
    <property type="evidence" value="ECO:0007669"/>
    <property type="project" value="TreeGrafter"/>
</dbReference>
<dbReference type="STRING" id="8081.ENSPREP00000022665"/>
<dbReference type="InterPro" id="IPR013783">
    <property type="entry name" value="Ig-like_fold"/>
</dbReference>
<feature type="transmembrane region" description="Helical" evidence="4">
    <location>
        <begin position="253"/>
        <end position="277"/>
    </location>
</feature>
<dbReference type="GeneTree" id="ENSGT00950000182977"/>
<dbReference type="PANTHER" id="PTHR11860">
    <property type="entry name" value="POLYMERIC-IMMUNOGLOBULIN RECEPTOR"/>
    <property type="match status" value="1"/>
</dbReference>
<evidence type="ECO:0000313" key="6">
    <source>
        <dbReference type="Ensembl" id="ENSPREP00000022665.1"/>
    </source>
</evidence>
<organism evidence="6 7">
    <name type="scientific">Poecilia reticulata</name>
    <name type="common">Guppy</name>
    <name type="synonym">Acanthophacelus reticulatus</name>
    <dbReference type="NCBI Taxonomy" id="8081"/>
    <lineage>
        <taxon>Eukaryota</taxon>
        <taxon>Metazoa</taxon>
        <taxon>Chordata</taxon>
        <taxon>Craniata</taxon>
        <taxon>Vertebrata</taxon>
        <taxon>Euteleostomi</taxon>
        <taxon>Actinopterygii</taxon>
        <taxon>Neopterygii</taxon>
        <taxon>Teleostei</taxon>
        <taxon>Neoteleostei</taxon>
        <taxon>Acanthomorphata</taxon>
        <taxon>Ovalentaria</taxon>
        <taxon>Atherinomorphae</taxon>
        <taxon>Cyprinodontiformes</taxon>
        <taxon>Poeciliidae</taxon>
        <taxon>Poeciliinae</taxon>
        <taxon>Poecilia</taxon>
    </lineage>
</organism>
<proteinExistence type="predicted"/>
<keyword evidence="3 4" id="KW-0472">Membrane</keyword>
<sequence>MFHKYEGYNMLNIFHCIFFSPGSESVETISKVSVKAGASVSIPCSYDIKYKNYVKYLCKGYSFNYCSFAVRTDSSQEIEKYSISEDKTQNNLNMTIKRLTADDTHFWCGVEINNGADDRQYFQLSVTTGTPSLSLAHQNVIGYIGDKITINCSYRNSGGVRWCKLGSTCVTKATVSGNIDGTAVTINMTISNVINVTMSGLKQESSGWYYCVKGDFQMPVHLTVTVKPTGKYYHYLLIRNSNNNVCFRPFSSLMILAIPLSVLIFIVIVALSILLVLKGTSKSDRTSAAIWFTMNEFRSLKRVKKE</sequence>
<reference evidence="6" key="3">
    <citation type="submission" date="2025-09" db="UniProtKB">
        <authorList>
            <consortium name="Ensembl"/>
        </authorList>
    </citation>
    <scope>IDENTIFICATION</scope>
    <source>
        <strain evidence="6">Guanapo</strain>
    </source>
</reference>
<evidence type="ECO:0000256" key="1">
    <source>
        <dbReference type="ARBA" id="ARBA00004370"/>
    </source>
</evidence>
<dbReference type="InterPro" id="IPR003599">
    <property type="entry name" value="Ig_sub"/>
</dbReference>
<dbReference type="OMA" id="ARIIYML"/>
<keyword evidence="2 4" id="KW-0812">Transmembrane</keyword>
<dbReference type="InterPro" id="IPR036179">
    <property type="entry name" value="Ig-like_dom_sf"/>
</dbReference>
<dbReference type="PANTHER" id="PTHR11860:SF118">
    <property type="entry name" value="CMRF35-LIKE MOLECULE 3-RELATED"/>
    <property type="match status" value="1"/>
</dbReference>
<dbReference type="InterPro" id="IPR013106">
    <property type="entry name" value="Ig_V-set"/>
</dbReference>
<evidence type="ECO:0000313" key="7">
    <source>
        <dbReference type="Proteomes" id="UP000242638"/>
    </source>
</evidence>
<dbReference type="Proteomes" id="UP000242638">
    <property type="component" value="Unassembled WGS sequence"/>
</dbReference>
<protein>
    <recommendedName>
        <fullName evidence="5">Immunoglobulin domain-containing protein</fullName>
    </recommendedName>
</protein>
<evidence type="ECO:0000259" key="5">
    <source>
        <dbReference type="SMART" id="SM00409"/>
    </source>
</evidence>
<dbReference type="AlphaFoldDB" id="A0A3P9PLP4"/>
<feature type="domain" description="Immunoglobulin" evidence="5">
    <location>
        <begin position="137"/>
        <end position="225"/>
    </location>
</feature>
<keyword evidence="7" id="KW-1185">Reference proteome</keyword>
<comment type="subcellular location">
    <subcellularLocation>
        <location evidence="1">Membrane</location>
    </subcellularLocation>
</comment>
<feature type="domain" description="Immunoglobulin" evidence="5">
    <location>
        <begin position="29"/>
        <end position="127"/>
    </location>
</feature>
<name>A0A3P9PLP4_POERE</name>
<evidence type="ECO:0000256" key="3">
    <source>
        <dbReference type="ARBA" id="ARBA00023136"/>
    </source>
</evidence>
<evidence type="ECO:0000256" key="2">
    <source>
        <dbReference type="ARBA" id="ARBA00022692"/>
    </source>
</evidence>
<dbReference type="SUPFAM" id="SSF48726">
    <property type="entry name" value="Immunoglobulin"/>
    <property type="match status" value="2"/>
</dbReference>
<dbReference type="Gene3D" id="2.60.40.10">
    <property type="entry name" value="Immunoglobulins"/>
    <property type="match status" value="2"/>
</dbReference>
<dbReference type="Pfam" id="PF07686">
    <property type="entry name" value="V-set"/>
    <property type="match status" value="1"/>
</dbReference>